<feature type="region of interest" description="Disordered" evidence="1">
    <location>
        <begin position="475"/>
        <end position="497"/>
    </location>
</feature>
<evidence type="ECO:0000313" key="2">
    <source>
        <dbReference type="EMBL" id="EGT38682.1"/>
    </source>
</evidence>
<dbReference type="AlphaFoldDB" id="G0NW92"/>
<sequence length="729" mass="81932">MHTRDSNQSRPVDNSPLRRYMGDGMSVNGDQDRLFQHIQQVEDRLSLSNKRLHQSSTRDIQETIRDEMRRLAPRQPSDIKLQVLDFYSSGKRYARWWITRVCYGAAYMIGAFEQRDSYMVRVGDNFINQYFEPEDTADDISRRWNQEIVRRIKSKTAIMLSAASRWSDRRFIKQAPMACGCRDDEEEPLEFNHDGNILLDTSVAASTAASSTVQSSPLQVVTVGGVKGSGPLVLGTRKEALMIDPSEDLLQLDDDSLSIANDQGMLSETELDEMAHVEKTEEVIASDKSDSNESVEPMDVSDGEQEKDFVREPSLPVEEIHQVQVQALQVQQPPQIQPPQVASRGNELATQLPPEIWNSLQLLPELVLALDQIRKDFAASNQDQAQFVQKQELKKLLAPLKNLDVIVPKLMNVEKLATDNLHATRGCAGRIDSHKEARLKESAAQLAHMKDVSQTVKYLTGTIKSVKDYTARKTVELDKPTARPGANKGQGSSSTSYASCAPGLEVMAAHGEMRDIARSYHQDQQVQAKAAAAAKPPYQPNKANRCIFCGLKGHPFMECPHYRDPLARRQVLLAQGKCWVCFDDQCDSSATNCPVTRRRLCPKCSHMPHATRVHHESLCINPKNNQGVVSNNNAIMTAHQGFNEQVAQSNEQFKRKRTKKQNGQSSNAAAKRSRHHSQSSQRTFVPPIRQISSDQPRDIEEDEDTAQIVKKKKKSKKTNRKYNKNANDA</sequence>
<dbReference type="InParanoid" id="G0NW92"/>
<feature type="compositionally biased region" description="Basic residues" evidence="1">
    <location>
        <begin position="709"/>
        <end position="723"/>
    </location>
</feature>
<reference evidence="3" key="1">
    <citation type="submission" date="2011-07" db="EMBL/GenBank/DDBJ databases">
        <authorList>
            <consortium name="Caenorhabditis brenneri Sequencing and Analysis Consortium"/>
            <person name="Wilson R.K."/>
        </authorList>
    </citation>
    <scope>NUCLEOTIDE SEQUENCE [LARGE SCALE GENOMIC DNA]</scope>
    <source>
        <strain evidence="3">PB2801</strain>
    </source>
</reference>
<dbReference type="Proteomes" id="UP000008068">
    <property type="component" value="Unassembled WGS sequence"/>
</dbReference>
<proteinExistence type="predicted"/>
<evidence type="ECO:0000313" key="3">
    <source>
        <dbReference type="Proteomes" id="UP000008068"/>
    </source>
</evidence>
<accession>G0NW92</accession>
<dbReference type="HOGENOM" id="CLU_022904_0_0_1"/>
<organism evidence="3">
    <name type="scientific">Caenorhabditis brenneri</name>
    <name type="common">Nematode worm</name>
    <dbReference type="NCBI Taxonomy" id="135651"/>
    <lineage>
        <taxon>Eukaryota</taxon>
        <taxon>Metazoa</taxon>
        <taxon>Ecdysozoa</taxon>
        <taxon>Nematoda</taxon>
        <taxon>Chromadorea</taxon>
        <taxon>Rhabditida</taxon>
        <taxon>Rhabditina</taxon>
        <taxon>Rhabditomorpha</taxon>
        <taxon>Rhabditoidea</taxon>
        <taxon>Rhabditidae</taxon>
        <taxon>Peloderinae</taxon>
        <taxon>Caenorhabditis</taxon>
    </lineage>
</organism>
<feature type="region of interest" description="Disordered" evidence="1">
    <location>
        <begin position="284"/>
        <end position="307"/>
    </location>
</feature>
<evidence type="ECO:0000256" key="1">
    <source>
        <dbReference type="SAM" id="MobiDB-lite"/>
    </source>
</evidence>
<name>G0NW92_CAEBE</name>
<protein>
    <submittedName>
        <fullName evidence="2">Uncharacterized protein</fullName>
    </submittedName>
</protein>
<dbReference type="EMBL" id="GL379962">
    <property type="protein sequence ID" value="EGT38682.1"/>
    <property type="molecule type" value="Genomic_DNA"/>
</dbReference>
<feature type="region of interest" description="Disordered" evidence="1">
    <location>
        <begin position="1"/>
        <end position="23"/>
    </location>
</feature>
<feature type="region of interest" description="Disordered" evidence="1">
    <location>
        <begin position="646"/>
        <end position="729"/>
    </location>
</feature>
<gene>
    <name evidence="2" type="ORF">CAEBREN_10185</name>
</gene>
<keyword evidence="3" id="KW-1185">Reference proteome</keyword>